<dbReference type="Proteomes" id="UP001236369">
    <property type="component" value="Unassembled WGS sequence"/>
</dbReference>
<evidence type="ECO:0000313" key="2">
    <source>
        <dbReference type="Proteomes" id="UP001236369"/>
    </source>
</evidence>
<dbReference type="EMBL" id="JAUSVV010000001">
    <property type="protein sequence ID" value="MDQ0441090.1"/>
    <property type="molecule type" value="Genomic_DNA"/>
</dbReference>
<dbReference type="SUPFAM" id="SSF49842">
    <property type="entry name" value="TNF-like"/>
    <property type="match status" value="1"/>
</dbReference>
<protein>
    <recommendedName>
        <fullName evidence="3">C1q domain-containing protein</fullName>
    </recommendedName>
</protein>
<proteinExistence type="predicted"/>
<evidence type="ECO:0000313" key="1">
    <source>
        <dbReference type="EMBL" id="MDQ0441090.1"/>
    </source>
</evidence>
<dbReference type="InterPro" id="IPR008983">
    <property type="entry name" value="Tumour_necrosis_fac-like_dom"/>
</dbReference>
<accession>A0ABU0HFL4</accession>
<sequence>MVDEAGAVGSAKTLTVWSATNETISGVPKLVMTVPYGSLSLQSDGTSRWSVVSRNPPATRSTFIDVAMSGDKQTIDSSFQRVVLQNVRSDAGNNWDGTNSWYVCPKTGIYQISASLRIDNFLKSVVQYGLGVYTNEEDGPWFLWHFSGSGSGVRSTYPYSRMSYQNAGDKLRMFCFTDPSTPIIAAGLQILLVSEGSV</sequence>
<evidence type="ECO:0008006" key="3">
    <source>
        <dbReference type="Google" id="ProtNLM"/>
    </source>
</evidence>
<reference evidence="1 2" key="1">
    <citation type="submission" date="2023-07" db="EMBL/GenBank/DDBJ databases">
        <title>Genomic Encyclopedia of Type Strains, Phase IV (KMG-IV): sequencing the most valuable type-strain genomes for metagenomic binning, comparative biology and taxonomic classification.</title>
        <authorList>
            <person name="Goeker M."/>
        </authorList>
    </citation>
    <scope>NUCLEOTIDE SEQUENCE [LARGE SCALE GENOMIC DNA]</scope>
    <source>
        <strain evidence="1 2">DSM 19562</strain>
    </source>
</reference>
<name>A0ABU0HFL4_9HYPH</name>
<gene>
    <name evidence="1" type="ORF">QO016_000567</name>
</gene>
<dbReference type="RefSeq" id="WP_238252244.1">
    <property type="nucleotide sequence ID" value="NZ_BPQX01000054.1"/>
</dbReference>
<dbReference type="Gene3D" id="2.60.120.40">
    <property type="match status" value="1"/>
</dbReference>
<keyword evidence="2" id="KW-1185">Reference proteome</keyword>
<comment type="caution">
    <text evidence="1">The sequence shown here is derived from an EMBL/GenBank/DDBJ whole genome shotgun (WGS) entry which is preliminary data.</text>
</comment>
<organism evidence="1 2">
    <name type="scientific">Methylobacterium persicinum</name>
    <dbReference type="NCBI Taxonomy" id="374426"/>
    <lineage>
        <taxon>Bacteria</taxon>
        <taxon>Pseudomonadati</taxon>
        <taxon>Pseudomonadota</taxon>
        <taxon>Alphaproteobacteria</taxon>
        <taxon>Hyphomicrobiales</taxon>
        <taxon>Methylobacteriaceae</taxon>
        <taxon>Methylobacterium</taxon>
    </lineage>
</organism>